<dbReference type="EMBL" id="AWXZ01000015">
    <property type="protein sequence ID" value="ESR26452.1"/>
    <property type="molecule type" value="Genomic_DNA"/>
</dbReference>
<feature type="transmembrane region" description="Helical" evidence="4">
    <location>
        <begin position="177"/>
        <end position="196"/>
    </location>
</feature>
<dbReference type="SUPFAM" id="SSF103473">
    <property type="entry name" value="MFS general substrate transporter"/>
    <property type="match status" value="1"/>
</dbReference>
<feature type="transmembrane region" description="Helical" evidence="4">
    <location>
        <begin position="281"/>
        <end position="302"/>
    </location>
</feature>
<evidence type="ECO:0000313" key="7">
    <source>
        <dbReference type="Proteomes" id="UP000017819"/>
    </source>
</evidence>
<dbReference type="Proteomes" id="UP000017819">
    <property type="component" value="Unassembled WGS sequence"/>
</dbReference>
<evidence type="ECO:0000313" key="6">
    <source>
        <dbReference type="EMBL" id="ESR26452.1"/>
    </source>
</evidence>
<keyword evidence="3 4" id="KW-0472">Membrane</keyword>
<reference evidence="6 7" key="1">
    <citation type="journal article" date="2014" name="Genome Announc.">
        <title>Draft Genome Sequence of Lutibaculum baratangense Strain AMV1T, Isolated from a Mud Volcano in Andamans, India.</title>
        <authorList>
            <person name="Singh A."/>
            <person name="Sreenivas A."/>
            <person name="Sathyanarayana Reddy G."/>
            <person name="Pinnaka A.K."/>
            <person name="Shivaji S."/>
        </authorList>
    </citation>
    <scope>NUCLEOTIDE SEQUENCE [LARGE SCALE GENOMIC DNA]</scope>
    <source>
        <strain evidence="6 7">AMV1</strain>
    </source>
</reference>
<feature type="transmembrane region" description="Helical" evidence="4">
    <location>
        <begin position="257"/>
        <end position="274"/>
    </location>
</feature>
<dbReference type="PANTHER" id="PTHR23537:SF1">
    <property type="entry name" value="SUGAR TRANSPORTER"/>
    <property type="match status" value="1"/>
</dbReference>
<feature type="transmembrane region" description="Helical" evidence="4">
    <location>
        <begin position="112"/>
        <end position="135"/>
    </location>
</feature>
<accession>V4R3F3</accession>
<feature type="transmembrane region" description="Helical" evidence="4">
    <location>
        <begin position="21"/>
        <end position="40"/>
    </location>
</feature>
<comment type="caution">
    <text evidence="6">The sequence shown here is derived from an EMBL/GenBank/DDBJ whole genome shotgun (WGS) entry which is preliminary data.</text>
</comment>
<organism evidence="6 7">
    <name type="scientific">Lutibaculum baratangense AMV1</name>
    <dbReference type="NCBI Taxonomy" id="631454"/>
    <lineage>
        <taxon>Bacteria</taxon>
        <taxon>Pseudomonadati</taxon>
        <taxon>Pseudomonadota</taxon>
        <taxon>Alphaproteobacteria</taxon>
        <taxon>Hyphomicrobiales</taxon>
        <taxon>Tepidamorphaceae</taxon>
        <taxon>Lutibaculum</taxon>
    </lineage>
</organism>
<dbReference type="Gene3D" id="1.20.1250.20">
    <property type="entry name" value="MFS general substrate transporter like domains"/>
    <property type="match status" value="2"/>
</dbReference>
<dbReference type="GO" id="GO:0022857">
    <property type="term" value="F:transmembrane transporter activity"/>
    <property type="evidence" value="ECO:0007669"/>
    <property type="project" value="InterPro"/>
</dbReference>
<dbReference type="PROSITE" id="PS50850">
    <property type="entry name" value="MFS"/>
    <property type="match status" value="1"/>
</dbReference>
<feature type="transmembrane region" description="Helical" evidence="4">
    <location>
        <begin position="308"/>
        <end position="328"/>
    </location>
</feature>
<feature type="transmembrane region" description="Helical" evidence="4">
    <location>
        <begin position="217"/>
        <end position="245"/>
    </location>
</feature>
<feature type="transmembrane region" description="Helical" evidence="4">
    <location>
        <begin position="87"/>
        <end position="106"/>
    </location>
</feature>
<dbReference type="eggNOG" id="COG2814">
    <property type="taxonomic scope" value="Bacteria"/>
</dbReference>
<keyword evidence="7" id="KW-1185">Reference proteome</keyword>
<sequence>MSCLDTTTEEAAAARASAGRLLLGGFLTFAMVMGIGRFIYTPLLPLMRDEYGLEPGLLGLLASLNFVGYFVGSAIGIVLARGQPRLWGLRVGVVSSVATTAAMGLTDDIGLWMVWRTLSGVASAVAMLSAAGIVSEALARIEDSGRVGWLFGGVGFGIALSGTLVRLTSDTFDSSGLWLLGAAVCGLMLPVVLAEVRERDLPVRRRAQRRQRRVPRPLPLVPLVVNYTCEGLGYSVFVTFIVAIVKARPGGEVLGDWVWVIVGLSALPACLLWMQAAERIGFATALMLAYTAQVVAVLLPVLSTSGAAAVAAAILFGGTFTAISALTLPLGRHGGGGRGFAILTVFFGMGQIAGPAAAGYMAELSPRFDFSTALVASAGVLILGQVFLAYAMATRRDVGG</sequence>
<feature type="domain" description="Major facilitator superfamily (MFS) profile" evidence="5">
    <location>
        <begin position="17"/>
        <end position="396"/>
    </location>
</feature>
<dbReference type="AlphaFoldDB" id="V4R3F3"/>
<dbReference type="InterPro" id="IPR036259">
    <property type="entry name" value="MFS_trans_sf"/>
</dbReference>
<name>V4R3F3_9HYPH</name>
<dbReference type="InterPro" id="IPR020846">
    <property type="entry name" value="MFS_dom"/>
</dbReference>
<proteinExistence type="predicted"/>
<evidence type="ECO:0000256" key="2">
    <source>
        <dbReference type="ARBA" id="ARBA00022989"/>
    </source>
</evidence>
<dbReference type="PANTHER" id="PTHR23537">
    <property type="match status" value="1"/>
</dbReference>
<feature type="transmembrane region" description="Helical" evidence="4">
    <location>
        <begin position="60"/>
        <end position="80"/>
    </location>
</feature>
<dbReference type="GO" id="GO:0005886">
    <property type="term" value="C:plasma membrane"/>
    <property type="evidence" value="ECO:0007669"/>
    <property type="project" value="TreeGrafter"/>
</dbReference>
<evidence type="ECO:0000256" key="3">
    <source>
        <dbReference type="ARBA" id="ARBA00023136"/>
    </source>
</evidence>
<gene>
    <name evidence="6" type="ORF">N177_0952</name>
</gene>
<feature type="transmembrane region" description="Helical" evidence="4">
    <location>
        <begin position="373"/>
        <end position="393"/>
    </location>
</feature>
<feature type="transmembrane region" description="Helical" evidence="4">
    <location>
        <begin position="147"/>
        <end position="165"/>
    </location>
</feature>
<dbReference type="OrthoDB" id="9797953at2"/>
<dbReference type="STRING" id="631454.N177_0952"/>
<dbReference type="Pfam" id="PF06779">
    <property type="entry name" value="MFS_4"/>
    <property type="match status" value="1"/>
</dbReference>
<keyword evidence="1 4" id="KW-0812">Transmembrane</keyword>
<feature type="transmembrane region" description="Helical" evidence="4">
    <location>
        <begin position="340"/>
        <end position="361"/>
    </location>
</feature>
<dbReference type="RefSeq" id="WP_023431098.1">
    <property type="nucleotide sequence ID" value="NZ_AWXZ01000015.1"/>
</dbReference>
<evidence type="ECO:0000256" key="1">
    <source>
        <dbReference type="ARBA" id="ARBA00022692"/>
    </source>
</evidence>
<evidence type="ECO:0000256" key="4">
    <source>
        <dbReference type="SAM" id="Phobius"/>
    </source>
</evidence>
<evidence type="ECO:0000259" key="5">
    <source>
        <dbReference type="PROSITE" id="PS50850"/>
    </source>
</evidence>
<keyword evidence="2 4" id="KW-1133">Transmembrane helix</keyword>
<protein>
    <submittedName>
        <fullName evidence="6">Transporter, MFS superfamily</fullName>
    </submittedName>
</protein>
<dbReference type="InterPro" id="IPR010645">
    <property type="entry name" value="MFS_4"/>
</dbReference>